<dbReference type="EMBL" id="JYDO01000057">
    <property type="protein sequence ID" value="KRZ73873.1"/>
    <property type="molecule type" value="Genomic_DNA"/>
</dbReference>
<dbReference type="Proteomes" id="UP000054843">
    <property type="component" value="Unassembled WGS sequence"/>
</dbReference>
<organism evidence="1 2">
    <name type="scientific">Trichinella papuae</name>
    <dbReference type="NCBI Taxonomy" id="268474"/>
    <lineage>
        <taxon>Eukaryota</taxon>
        <taxon>Metazoa</taxon>
        <taxon>Ecdysozoa</taxon>
        <taxon>Nematoda</taxon>
        <taxon>Enoplea</taxon>
        <taxon>Dorylaimia</taxon>
        <taxon>Trichinellida</taxon>
        <taxon>Trichinellidae</taxon>
        <taxon>Trichinella</taxon>
    </lineage>
</organism>
<reference evidence="1 2" key="1">
    <citation type="submission" date="2015-01" db="EMBL/GenBank/DDBJ databases">
        <title>Evolution of Trichinella species and genotypes.</title>
        <authorList>
            <person name="Korhonen P.K."/>
            <person name="Edoardo P."/>
            <person name="Giuseppe L.R."/>
            <person name="Gasser R.B."/>
        </authorList>
    </citation>
    <scope>NUCLEOTIDE SEQUENCE [LARGE SCALE GENOMIC DNA]</scope>
    <source>
        <strain evidence="1">ISS1980</strain>
    </source>
</reference>
<sequence>MGDDAINIFIKEDLLRPCVLRLLVQFGYTFCNSNQVSRVVWWDGGRNVMLISKEEEEELPPRGCLHLSLALAER</sequence>
<name>A0A0V1MPZ1_9BILA</name>
<evidence type="ECO:0000313" key="1">
    <source>
        <dbReference type="EMBL" id="KRZ73873.1"/>
    </source>
</evidence>
<gene>
    <name evidence="1" type="ORF">T10_5176</name>
</gene>
<accession>A0A0V1MPZ1</accession>
<dbReference type="OrthoDB" id="10292221at2759"/>
<evidence type="ECO:0000313" key="2">
    <source>
        <dbReference type="Proteomes" id="UP000054843"/>
    </source>
</evidence>
<dbReference type="AlphaFoldDB" id="A0A0V1MPZ1"/>
<protein>
    <submittedName>
        <fullName evidence="1">Uncharacterized protein</fullName>
    </submittedName>
</protein>
<proteinExistence type="predicted"/>
<comment type="caution">
    <text evidence="1">The sequence shown here is derived from an EMBL/GenBank/DDBJ whole genome shotgun (WGS) entry which is preliminary data.</text>
</comment>
<keyword evidence="2" id="KW-1185">Reference proteome</keyword>